<feature type="region of interest" description="Disordered" evidence="1">
    <location>
        <begin position="44"/>
        <end position="63"/>
    </location>
</feature>
<evidence type="ECO:0000256" key="1">
    <source>
        <dbReference type="SAM" id="MobiDB-lite"/>
    </source>
</evidence>
<dbReference type="PANTHER" id="PTHR10587">
    <property type="entry name" value="GLYCOSYL TRANSFERASE-RELATED"/>
    <property type="match status" value="1"/>
</dbReference>
<dbReference type="AlphaFoldDB" id="A0A410X011"/>
<dbReference type="GO" id="GO:0005975">
    <property type="term" value="P:carbohydrate metabolic process"/>
    <property type="evidence" value="ECO:0007669"/>
    <property type="project" value="InterPro"/>
</dbReference>
<keyword evidence="6" id="KW-1185">Reference proteome</keyword>
<dbReference type="RefSeq" id="WP_042233076.1">
    <property type="nucleotide sequence ID" value="NZ_CP026520.1"/>
</dbReference>
<dbReference type="EMBL" id="CP026520">
    <property type="protein sequence ID" value="QAV20036.1"/>
    <property type="molecule type" value="Genomic_DNA"/>
</dbReference>
<feature type="region of interest" description="Disordered" evidence="1">
    <location>
        <begin position="334"/>
        <end position="353"/>
    </location>
</feature>
<protein>
    <submittedName>
        <fullName evidence="3">Polysaccharide deacetylase family protein</fullName>
    </submittedName>
</protein>
<evidence type="ECO:0000313" key="6">
    <source>
        <dbReference type="Proteomes" id="UP001527202"/>
    </source>
</evidence>
<evidence type="ECO:0000313" key="5">
    <source>
        <dbReference type="Proteomes" id="UP000288943"/>
    </source>
</evidence>
<dbReference type="PROSITE" id="PS51257">
    <property type="entry name" value="PROKAR_LIPOPROTEIN"/>
    <property type="match status" value="1"/>
</dbReference>
<evidence type="ECO:0000313" key="4">
    <source>
        <dbReference type="EMBL" id="QAV20036.1"/>
    </source>
</evidence>
<dbReference type="CDD" id="cd10950">
    <property type="entry name" value="CE4_BsYlxY_like"/>
    <property type="match status" value="1"/>
</dbReference>
<gene>
    <name evidence="3" type="ORF">M5X16_08935</name>
    <name evidence="4" type="ORF">PC41400_21175</name>
</gene>
<sequence>MQKKKLVLLGGITAGCIWVLLQSETVHTFVGAIQQGKQPSVETQTKLSNVAGGPESNEKTAQPAEDALLGRIREEAKGLYIAPIDAKVDRIWKAVPGYNGLEVDIDKTYEAAKKNGAGDKLPFVMKEVPPKVHLNDLPPEPIYKGNSKKPMVSFMINVAWGEEFLPSILETLRKENVRATFFFDGSWLKKHVDIAKEIQKQGHELSNHAYSHKNMSTLSRSKAYEEIVKTEDLLKKELGVTNVLFAPPSGDFDAETVKIAAELKLKTVMWTLDTVDWKNPGAPAILAKVRKNIEPGSLILMHPTQSSSSALPEMISIIKGKGLHLGTVSETLSPQRISAPAPGAGQVGDERSG</sequence>
<reference evidence="3 6" key="2">
    <citation type="submission" date="2022-05" db="EMBL/GenBank/DDBJ databases">
        <title>Genome Sequencing of Bee-Associated Microbes.</title>
        <authorList>
            <person name="Dunlap C."/>
        </authorList>
    </citation>
    <scope>NUCLEOTIDE SEQUENCE [LARGE SCALE GENOMIC DNA]</scope>
    <source>
        <strain evidence="3 6">NRRL B-23120</strain>
    </source>
</reference>
<dbReference type="InterPro" id="IPR011330">
    <property type="entry name" value="Glyco_hydro/deAcase_b/a-brl"/>
</dbReference>
<dbReference type="GeneID" id="95377307"/>
<dbReference type="Pfam" id="PF01522">
    <property type="entry name" value="Polysacc_deac_1"/>
    <property type="match status" value="1"/>
</dbReference>
<dbReference type="EMBL" id="JAMDMJ010000009">
    <property type="protein sequence ID" value="MCY9595897.1"/>
    <property type="molecule type" value="Genomic_DNA"/>
</dbReference>
<reference evidence="4 5" key="1">
    <citation type="submission" date="2018-01" db="EMBL/GenBank/DDBJ databases">
        <title>The whole genome sequencing and assembly of Paenibacillus chitinolyticus KCCM 41400 strain.</title>
        <authorList>
            <person name="Kim J.-Y."/>
            <person name="Park M.-K."/>
            <person name="Lee Y.-J."/>
            <person name="Yi H."/>
            <person name="Bahn Y.-S."/>
            <person name="Kim J.F."/>
            <person name="Lee D.-W."/>
        </authorList>
    </citation>
    <scope>NUCLEOTIDE SEQUENCE [LARGE SCALE GENOMIC DNA]</scope>
    <source>
        <strain evidence="4 5">KCCM 41400</strain>
    </source>
</reference>
<dbReference type="PROSITE" id="PS51677">
    <property type="entry name" value="NODB"/>
    <property type="match status" value="1"/>
</dbReference>
<dbReference type="InterPro" id="IPR050248">
    <property type="entry name" value="Polysacc_deacetylase_ArnD"/>
</dbReference>
<dbReference type="Proteomes" id="UP001527202">
    <property type="component" value="Unassembled WGS sequence"/>
</dbReference>
<dbReference type="Proteomes" id="UP000288943">
    <property type="component" value="Chromosome"/>
</dbReference>
<evidence type="ECO:0000259" key="2">
    <source>
        <dbReference type="PROSITE" id="PS51677"/>
    </source>
</evidence>
<dbReference type="KEGG" id="pchi:PC41400_21175"/>
<dbReference type="SUPFAM" id="SSF88713">
    <property type="entry name" value="Glycoside hydrolase/deacetylase"/>
    <property type="match status" value="1"/>
</dbReference>
<dbReference type="OrthoDB" id="9812065at2"/>
<feature type="domain" description="NodB homology" evidence="2">
    <location>
        <begin position="150"/>
        <end position="326"/>
    </location>
</feature>
<dbReference type="Gene3D" id="3.20.20.370">
    <property type="entry name" value="Glycoside hydrolase/deacetylase"/>
    <property type="match status" value="1"/>
</dbReference>
<dbReference type="PANTHER" id="PTHR10587:SF80">
    <property type="entry name" value="CHITOOLIGOSACCHARIDE DEACETYLASE"/>
    <property type="match status" value="1"/>
</dbReference>
<dbReference type="GO" id="GO:0016810">
    <property type="term" value="F:hydrolase activity, acting on carbon-nitrogen (but not peptide) bonds"/>
    <property type="evidence" value="ECO:0007669"/>
    <property type="project" value="InterPro"/>
</dbReference>
<dbReference type="GO" id="GO:0016020">
    <property type="term" value="C:membrane"/>
    <property type="evidence" value="ECO:0007669"/>
    <property type="project" value="TreeGrafter"/>
</dbReference>
<name>A0A410X011_9BACL</name>
<evidence type="ECO:0000313" key="3">
    <source>
        <dbReference type="EMBL" id="MCY9595897.1"/>
    </source>
</evidence>
<dbReference type="InterPro" id="IPR002509">
    <property type="entry name" value="NODB_dom"/>
</dbReference>
<accession>A0A410X011</accession>
<organism evidence="4 5">
    <name type="scientific">Paenibacillus chitinolyticus</name>
    <dbReference type="NCBI Taxonomy" id="79263"/>
    <lineage>
        <taxon>Bacteria</taxon>
        <taxon>Bacillati</taxon>
        <taxon>Bacillota</taxon>
        <taxon>Bacilli</taxon>
        <taxon>Bacillales</taxon>
        <taxon>Paenibacillaceae</taxon>
        <taxon>Paenibacillus</taxon>
    </lineage>
</organism>
<proteinExistence type="predicted"/>